<dbReference type="EMBL" id="JBHRWW010000012">
    <property type="protein sequence ID" value="MFC3689679.1"/>
    <property type="molecule type" value="Genomic_DNA"/>
</dbReference>
<keyword evidence="4" id="KW-1185">Reference proteome</keyword>
<feature type="signal peptide" evidence="2">
    <location>
        <begin position="1"/>
        <end position="28"/>
    </location>
</feature>
<dbReference type="RefSeq" id="WP_340290962.1">
    <property type="nucleotide sequence ID" value="NZ_JBBEOI010000026.1"/>
</dbReference>
<organism evidence="3 4">
    <name type="scientific">Aquipuribacter hungaricus</name>
    <dbReference type="NCBI Taxonomy" id="545624"/>
    <lineage>
        <taxon>Bacteria</taxon>
        <taxon>Bacillati</taxon>
        <taxon>Actinomycetota</taxon>
        <taxon>Actinomycetes</taxon>
        <taxon>Micrococcales</taxon>
        <taxon>Intrasporangiaceae</taxon>
        <taxon>Aquipuribacter</taxon>
    </lineage>
</organism>
<gene>
    <name evidence="3" type="ORF">ACFOLH_15130</name>
</gene>
<accession>A0ABV7WIQ9</accession>
<evidence type="ECO:0000256" key="1">
    <source>
        <dbReference type="SAM" id="MobiDB-lite"/>
    </source>
</evidence>
<evidence type="ECO:0008006" key="5">
    <source>
        <dbReference type="Google" id="ProtNLM"/>
    </source>
</evidence>
<protein>
    <recommendedName>
        <fullName evidence="5">Lipoprotein</fullName>
    </recommendedName>
</protein>
<evidence type="ECO:0000313" key="4">
    <source>
        <dbReference type="Proteomes" id="UP001595685"/>
    </source>
</evidence>
<evidence type="ECO:0000313" key="3">
    <source>
        <dbReference type="EMBL" id="MFC3689679.1"/>
    </source>
</evidence>
<name>A0ABV7WIQ9_9MICO</name>
<keyword evidence="2" id="KW-0732">Signal</keyword>
<dbReference type="PROSITE" id="PS51257">
    <property type="entry name" value="PROKAR_LIPOPROTEIN"/>
    <property type="match status" value="1"/>
</dbReference>
<evidence type="ECO:0000256" key="2">
    <source>
        <dbReference type="SAM" id="SignalP"/>
    </source>
</evidence>
<feature type="chain" id="PRO_5046831001" description="Lipoprotein" evidence="2">
    <location>
        <begin position="29"/>
        <end position="213"/>
    </location>
</feature>
<dbReference type="Proteomes" id="UP001595685">
    <property type="component" value="Unassembled WGS sequence"/>
</dbReference>
<sequence length="213" mass="21696">MTHRPMPVAAALLASVLLGGCTLGGSEADDDPTGAAPGPGEGQTQEIGETVDVLLAAAGTESVDLSGELPVVATRPASSSYGDFEVDLNGVAVQEELMTVVFTLRVLRVSDSIFSVNDVFDDGTTREGDENGVTAYSTDGVYVLDPAEATRHLVAYDSEGTCVCAVALNSGGGLEEGGSKTFSSTFSAPPESTTTVDVVIPSVGAFTGVTLER</sequence>
<proteinExistence type="predicted"/>
<comment type="caution">
    <text evidence="3">The sequence shown here is derived from an EMBL/GenBank/DDBJ whole genome shotgun (WGS) entry which is preliminary data.</text>
</comment>
<feature type="region of interest" description="Disordered" evidence="1">
    <location>
        <begin position="24"/>
        <end position="44"/>
    </location>
</feature>
<reference evidence="4" key="1">
    <citation type="journal article" date="2019" name="Int. J. Syst. Evol. Microbiol.">
        <title>The Global Catalogue of Microorganisms (GCM) 10K type strain sequencing project: providing services to taxonomists for standard genome sequencing and annotation.</title>
        <authorList>
            <consortium name="The Broad Institute Genomics Platform"/>
            <consortium name="The Broad Institute Genome Sequencing Center for Infectious Disease"/>
            <person name="Wu L."/>
            <person name="Ma J."/>
        </authorList>
    </citation>
    <scope>NUCLEOTIDE SEQUENCE [LARGE SCALE GENOMIC DNA]</scope>
    <source>
        <strain evidence="4">NCAIM B.02333</strain>
    </source>
</reference>